<keyword evidence="9" id="KW-1185">Reference proteome</keyword>
<keyword evidence="5 7" id="KW-1133">Transmembrane helix</keyword>
<dbReference type="OMA" id="GSPWTTK"/>
<dbReference type="InterPro" id="IPR002259">
    <property type="entry name" value="Eqnu_transpt"/>
</dbReference>
<dbReference type="AlphaFoldDB" id="A5DDL6"/>
<dbReference type="STRING" id="294746.A5DDL6"/>
<dbReference type="OrthoDB" id="46396at2759"/>
<dbReference type="GO" id="GO:0000329">
    <property type="term" value="C:fungal-type vacuole membrane"/>
    <property type="evidence" value="ECO:0007669"/>
    <property type="project" value="EnsemblFungi"/>
</dbReference>
<dbReference type="GO" id="GO:0034257">
    <property type="term" value="F:nicotinamide riboside transmembrane transporter activity"/>
    <property type="evidence" value="ECO:0007669"/>
    <property type="project" value="EnsemblFungi"/>
</dbReference>
<evidence type="ECO:0000313" key="9">
    <source>
        <dbReference type="Proteomes" id="UP000001997"/>
    </source>
</evidence>
<dbReference type="GO" id="GO:0005886">
    <property type="term" value="C:plasma membrane"/>
    <property type="evidence" value="ECO:0007669"/>
    <property type="project" value="TreeGrafter"/>
</dbReference>
<dbReference type="PRINTS" id="PR01130">
    <property type="entry name" value="DERENTRNSPRT"/>
</dbReference>
<dbReference type="eggNOG" id="KOG1479">
    <property type="taxonomic scope" value="Eukaryota"/>
</dbReference>
<feature type="transmembrane region" description="Helical" evidence="7">
    <location>
        <begin position="28"/>
        <end position="53"/>
    </location>
</feature>
<dbReference type="KEGG" id="pgu:PGUG_01367"/>
<sequence length="451" mass="49189">MSSVNWSRDDHPLFKMGNFTVTRAQFKYITFTIIGVSLLWPWNCFLSASAYYGERFVGSPSLAKTYSSTMMTVSTITSLIYNYYLSQAQTGANYHRRVNLGLGITAAIFCLMAFSCVLEIFLAMNDTVFFFGLMTMVLVSAAATCLAQNGTMALVNVLGSIYANGVMVGQAIAGVLPSVALIASLLIVGETKTEGKRNVESNFGLFLYYITASLVSLVGMGLLYIVAKKGDNEYRALEDARDENGDHIGVGIGDGDVGGSGEYGEELDVGQSRHVPFHVLWSKLKYLVSTIVTTFAVTLVFPVFASNVQSVHEGSGWVFKKAIFVPFIYFVWNMGDVLGRILCGTPGSRLLIRNQKVLLLYSVLRIVYVPLFLTCNVHPEKGALFASDIWYIMLQFTFGLSNGQCCTSAFMVVGDHCDDDDEKEAAGGFTTVFLSFGLALGSVASYVVAMM</sequence>
<dbReference type="GO" id="GO:0015205">
    <property type="term" value="F:nucleobase transmembrane transporter activity"/>
    <property type="evidence" value="ECO:0007669"/>
    <property type="project" value="EnsemblFungi"/>
</dbReference>
<evidence type="ECO:0000256" key="1">
    <source>
        <dbReference type="ARBA" id="ARBA00004141"/>
    </source>
</evidence>
<reference evidence="8 9" key="1">
    <citation type="journal article" date="2009" name="Nature">
        <title>Evolution of pathogenicity and sexual reproduction in eight Candida genomes.</title>
        <authorList>
            <person name="Butler G."/>
            <person name="Rasmussen M.D."/>
            <person name="Lin M.F."/>
            <person name="Santos M.A."/>
            <person name="Sakthikumar S."/>
            <person name="Munro C.A."/>
            <person name="Rheinbay E."/>
            <person name="Grabherr M."/>
            <person name="Forche A."/>
            <person name="Reedy J.L."/>
            <person name="Agrafioti I."/>
            <person name="Arnaud M.B."/>
            <person name="Bates S."/>
            <person name="Brown A.J."/>
            <person name="Brunke S."/>
            <person name="Costanzo M.C."/>
            <person name="Fitzpatrick D.A."/>
            <person name="de Groot P.W."/>
            <person name="Harris D."/>
            <person name="Hoyer L.L."/>
            <person name="Hube B."/>
            <person name="Klis F.M."/>
            <person name="Kodira C."/>
            <person name="Lennard N."/>
            <person name="Logue M.E."/>
            <person name="Martin R."/>
            <person name="Neiman A.M."/>
            <person name="Nikolaou E."/>
            <person name="Quail M.A."/>
            <person name="Quinn J."/>
            <person name="Santos M.C."/>
            <person name="Schmitzberger F.F."/>
            <person name="Sherlock G."/>
            <person name="Shah P."/>
            <person name="Silverstein K.A."/>
            <person name="Skrzypek M.S."/>
            <person name="Soll D."/>
            <person name="Staggs R."/>
            <person name="Stansfield I."/>
            <person name="Stumpf M.P."/>
            <person name="Sudbery P.E."/>
            <person name="Srikantha T."/>
            <person name="Zeng Q."/>
            <person name="Berman J."/>
            <person name="Berriman M."/>
            <person name="Heitman J."/>
            <person name="Gow N.A."/>
            <person name="Lorenz M.C."/>
            <person name="Birren B.W."/>
            <person name="Kellis M."/>
            <person name="Cuomo C.A."/>
        </authorList>
    </citation>
    <scope>NUCLEOTIDE SEQUENCE [LARGE SCALE GENOMIC DNA]</scope>
    <source>
        <strain evidence="9">ATCC 6260 / CBS 566 / DSM 6381 / JCM 1539 / NBRC 10279 / NRRL Y-324</strain>
    </source>
</reference>
<feature type="transmembrane region" description="Helical" evidence="7">
    <location>
        <begin position="317"/>
        <end position="338"/>
    </location>
</feature>
<dbReference type="Proteomes" id="UP000001997">
    <property type="component" value="Unassembled WGS sequence"/>
</dbReference>
<evidence type="ECO:0000256" key="2">
    <source>
        <dbReference type="ARBA" id="ARBA00007965"/>
    </source>
</evidence>
<evidence type="ECO:0008006" key="10">
    <source>
        <dbReference type="Google" id="ProtNLM"/>
    </source>
</evidence>
<dbReference type="RefSeq" id="XP_001485696.2">
    <property type="nucleotide sequence ID" value="XM_001485646.1"/>
</dbReference>
<comment type="subcellular location">
    <subcellularLocation>
        <location evidence="1">Membrane</location>
        <topology evidence="1">Multi-pass membrane protein</topology>
    </subcellularLocation>
</comment>
<evidence type="ECO:0000256" key="6">
    <source>
        <dbReference type="ARBA" id="ARBA00023136"/>
    </source>
</evidence>
<dbReference type="HOGENOM" id="CLU_021611_3_0_1"/>
<dbReference type="PIRSF" id="PIRSF016379">
    <property type="entry name" value="ENT"/>
    <property type="match status" value="1"/>
</dbReference>
<evidence type="ECO:0000313" key="8">
    <source>
        <dbReference type="EMBL" id="EDK37269.2"/>
    </source>
</evidence>
<dbReference type="FunCoup" id="A5DDL6">
    <property type="interactions" value="274"/>
</dbReference>
<organism evidence="8 9">
    <name type="scientific">Meyerozyma guilliermondii (strain ATCC 6260 / CBS 566 / DSM 6381 / JCM 1539 / NBRC 10279 / NRRL Y-324)</name>
    <name type="common">Yeast</name>
    <name type="synonym">Candida guilliermondii</name>
    <dbReference type="NCBI Taxonomy" id="294746"/>
    <lineage>
        <taxon>Eukaryota</taxon>
        <taxon>Fungi</taxon>
        <taxon>Dikarya</taxon>
        <taxon>Ascomycota</taxon>
        <taxon>Saccharomycotina</taxon>
        <taxon>Pichiomycetes</taxon>
        <taxon>Debaryomycetaceae</taxon>
        <taxon>Meyerozyma</taxon>
    </lineage>
</organism>
<feature type="transmembrane region" description="Helical" evidence="7">
    <location>
        <begin position="161"/>
        <end position="186"/>
    </location>
</feature>
<dbReference type="VEuPathDB" id="FungiDB:PGUG_01367"/>
<dbReference type="InterPro" id="IPR036259">
    <property type="entry name" value="MFS_trans_sf"/>
</dbReference>
<dbReference type="SUPFAM" id="SSF103473">
    <property type="entry name" value="MFS general substrate transporter"/>
    <property type="match status" value="1"/>
</dbReference>
<feature type="transmembrane region" description="Helical" evidence="7">
    <location>
        <begin position="425"/>
        <end position="449"/>
    </location>
</feature>
<dbReference type="PANTHER" id="PTHR10332:SF88">
    <property type="entry name" value="EQUILIBRATIVE NUCLEOSIDE TRANSPORTER 1, ISOFORM A"/>
    <property type="match status" value="1"/>
</dbReference>
<feature type="transmembrane region" description="Helical" evidence="7">
    <location>
        <begin position="286"/>
        <end position="305"/>
    </location>
</feature>
<accession>A5DDL6</accession>
<dbReference type="Pfam" id="PF01733">
    <property type="entry name" value="Nucleoside_tran"/>
    <property type="match status" value="1"/>
</dbReference>
<feature type="transmembrane region" description="Helical" evidence="7">
    <location>
        <begin position="358"/>
        <end position="377"/>
    </location>
</feature>
<protein>
    <recommendedName>
        <fullName evidence="10">Nucleoside transporter FUN26</fullName>
    </recommendedName>
</protein>
<feature type="transmembrane region" description="Helical" evidence="7">
    <location>
        <begin position="98"/>
        <end position="122"/>
    </location>
</feature>
<feature type="transmembrane region" description="Helical" evidence="7">
    <location>
        <begin position="65"/>
        <end position="86"/>
    </location>
</feature>
<feature type="transmembrane region" description="Helical" evidence="7">
    <location>
        <begin position="206"/>
        <end position="227"/>
    </location>
</feature>
<evidence type="ECO:0000256" key="5">
    <source>
        <dbReference type="ARBA" id="ARBA00022989"/>
    </source>
</evidence>
<keyword evidence="3" id="KW-0813">Transport</keyword>
<evidence type="ECO:0000256" key="4">
    <source>
        <dbReference type="ARBA" id="ARBA00022692"/>
    </source>
</evidence>
<evidence type="ECO:0000256" key="3">
    <source>
        <dbReference type="ARBA" id="ARBA00022448"/>
    </source>
</evidence>
<feature type="transmembrane region" description="Helical" evidence="7">
    <location>
        <begin position="128"/>
        <end position="149"/>
    </location>
</feature>
<dbReference type="InParanoid" id="A5DDL6"/>
<name>A5DDL6_PICGU</name>
<keyword evidence="4 7" id="KW-0812">Transmembrane</keyword>
<keyword evidence="6 7" id="KW-0472">Membrane</keyword>
<gene>
    <name evidence="8" type="ORF">PGUG_01367</name>
</gene>
<dbReference type="GeneID" id="5128247"/>
<proteinExistence type="inferred from homology"/>
<comment type="similarity">
    <text evidence="2">Belongs to the SLC29A/ENT transporter (TC 2.A.57) family.</text>
</comment>
<dbReference type="PANTHER" id="PTHR10332">
    <property type="entry name" value="EQUILIBRATIVE NUCLEOSIDE TRANSPORTER"/>
    <property type="match status" value="1"/>
</dbReference>
<evidence type="ECO:0000256" key="7">
    <source>
        <dbReference type="SAM" id="Phobius"/>
    </source>
</evidence>
<dbReference type="EMBL" id="CH408156">
    <property type="protein sequence ID" value="EDK37269.2"/>
    <property type="molecule type" value="Genomic_DNA"/>
</dbReference>
<feature type="transmembrane region" description="Helical" evidence="7">
    <location>
        <begin position="389"/>
        <end position="413"/>
    </location>
</feature>